<dbReference type="EMBL" id="BGPR01001013">
    <property type="protein sequence ID" value="GBM42999.1"/>
    <property type="molecule type" value="Genomic_DNA"/>
</dbReference>
<proteinExistence type="predicted"/>
<keyword evidence="3" id="KW-1185">Reference proteome</keyword>
<reference evidence="2 3" key="1">
    <citation type="journal article" date="2019" name="Sci. Rep.">
        <title>Orb-weaving spider Araneus ventricosus genome elucidates the spidroin gene catalogue.</title>
        <authorList>
            <person name="Kono N."/>
            <person name="Nakamura H."/>
            <person name="Ohtoshi R."/>
            <person name="Moran D.A.P."/>
            <person name="Shinohara A."/>
            <person name="Yoshida Y."/>
            <person name="Fujiwara M."/>
            <person name="Mori M."/>
            <person name="Tomita M."/>
            <person name="Arakawa K."/>
        </authorList>
    </citation>
    <scope>NUCLEOTIDE SEQUENCE [LARGE SCALE GENOMIC DNA]</scope>
</reference>
<feature type="compositionally biased region" description="Basic and acidic residues" evidence="1">
    <location>
        <begin position="28"/>
        <end position="38"/>
    </location>
</feature>
<name>A0A4Y2FRM8_ARAVE</name>
<organism evidence="2 3">
    <name type="scientific">Araneus ventricosus</name>
    <name type="common">Orbweaver spider</name>
    <name type="synonym">Epeira ventricosa</name>
    <dbReference type="NCBI Taxonomy" id="182803"/>
    <lineage>
        <taxon>Eukaryota</taxon>
        <taxon>Metazoa</taxon>
        <taxon>Ecdysozoa</taxon>
        <taxon>Arthropoda</taxon>
        <taxon>Chelicerata</taxon>
        <taxon>Arachnida</taxon>
        <taxon>Araneae</taxon>
        <taxon>Araneomorphae</taxon>
        <taxon>Entelegynae</taxon>
        <taxon>Araneoidea</taxon>
        <taxon>Araneidae</taxon>
        <taxon>Araneus</taxon>
    </lineage>
</organism>
<accession>A0A4Y2FRM8</accession>
<comment type="caution">
    <text evidence="2">The sequence shown here is derived from an EMBL/GenBank/DDBJ whole genome shotgun (WGS) entry which is preliminary data.</text>
</comment>
<dbReference type="AlphaFoldDB" id="A0A4Y2FRM8"/>
<sequence length="123" mass="14191">MLAPAAKWMPVAVLIWISQQWQTIRNRTPREENTKNDEFQTVSPRKAARETHLGKEATPVKTANMFKQLAEENIQKEVAKSVPEINLKIIENSNLILKEISQEFPKTENSLRRDYCGRIMDAV</sequence>
<dbReference type="Proteomes" id="UP000499080">
    <property type="component" value="Unassembled WGS sequence"/>
</dbReference>
<feature type="region of interest" description="Disordered" evidence="1">
    <location>
        <begin position="27"/>
        <end position="51"/>
    </location>
</feature>
<evidence type="ECO:0000313" key="2">
    <source>
        <dbReference type="EMBL" id="GBM42999.1"/>
    </source>
</evidence>
<evidence type="ECO:0000256" key="1">
    <source>
        <dbReference type="SAM" id="MobiDB-lite"/>
    </source>
</evidence>
<protein>
    <submittedName>
        <fullName evidence="2">Uncharacterized protein</fullName>
    </submittedName>
</protein>
<gene>
    <name evidence="2" type="ORF">AVEN_88602_1</name>
</gene>
<evidence type="ECO:0000313" key="3">
    <source>
        <dbReference type="Proteomes" id="UP000499080"/>
    </source>
</evidence>